<dbReference type="EMBL" id="CP036274">
    <property type="protein sequence ID" value="QDU31351.1"/>
    <property type="molecule type" value="Genomic_DNA"/>
</dbReference>
<dbReference type="AlphaFoldDB" id="A0A517YMB6"/>
<dbReference type="KEGG" id="aagg:ETAA8_65060"/>
<reference evidence="1 2" key="1">
    <citation type="submission" date="2019-02" db="EMBL/GenBank/DDBJ databases">
        <title>Deep-cultivation of Planctomycetes and their phenomic and genomic characterization uncovers novel biology.</title>
        <authorList>
            <person name="Wiegand S."/>
            <person name="Jogler M."/>
            <person name="Boedeker C."/>
            <person name="Pinto D."/>
            <person name="Vollmers J."/>
            <person name="Rivas-Marin E."/>
            <person name="Kohn T."/>
            <person name="Peeters S.H."/>
            <person name="Heuer A."/>
            <person name="Rast P."/>
            <person name="Oberbeckmann S."/>
            <person name="Bunk B."/>
            <person name="Jeske O."/>
            <person name="Meyerdierks A."/>
            <person name="Storesund J.E."/>
            <person name="Kallscheuer N."/>
            <person name="Luecker S."/>
            <person name="Lage O.M."/>
            <person name="Pohl T."/>
            <person name="Merkel B.J."/>
            <person name="Hornburger P."/>
            <person name="Mueller R.-W."/>
            <person name="Bruemmer F."/>
            <person name="Labrenz M."/>
            <person name="Spormann A.M."/>
            <person name="Op den Camp H."/>
            <person name="Overmann J."/>
            <person name="Amann R."/>
            <person name="Jetten M.S.M."/>
            <person name="Mascher T."/>
            <person name="Medema M.H."/>
            <person name="Devos D.P."/>
            <person name="Kaster A.-K."/>
            <person name="Ovreas L."/>
            <person name="Rohde M."/>
            <person name="Galperin M.Y."/>
            <person name="Jogler C."/>
        </authorList>
    </citation>
    <scope>NUCLEOTIDE SEQUENCE [LARGE SCALE GENOMIC DNA]</scope>
    <source>
        <strain evidence="1 2">ETA_A8</strain>
    </source>
</reference>
<dbReference type="OrthoDB" id="280020at2"/>
<keyword evidence="2" id="KW-1185">Reference proteome</keyword>
<sequence length="81" mass="8765">MELVIEPTGLTRCIYGEAIDLALLGQLTIRRGSHVEPNSQGHWLCDLSPVSGPTLGPFESRSEALLAEVAWLSEHWLAPAG</sequence>
<dbReference type="RefSeq" id="WP_145098337.1">
    <property type="nucleotide sequence ID" value="NZ_CP036274.1"/>
</dbReference>
<evidence type="ECO:0000313" key="1">
    <source>
        <dbReference type="EMBL" id="QDU31351.1"/>
    </source>
</evidence>
<gene>
    <name evidence="1" type="ORF">ETAA8_65060</name>
</gene>
<organism evidence="1 2">
    <name type="scientific">Anatilimnocola aggregata</name>
    <dbReference type="NCBI Taxonomy" id="2528021"/>
    <lineage>
        <taxon>Bacteria</taxon>
        <taxon>Pseudomonadati</taxon>
        <taxon>Planctomycetota</taxon>
        <taxon>Planctomycetia</taxon>
        <taxon>Pirellulales</taxon>
        <taxon>Pirellulaceae</taxon>
        <taxon>Anatilimnocola</taxon>
    </lineage>
</organism>
<accession>A0A517YMB6</accession>
<proteinExistence type="predicted"/>
<dbReference type="Proteomes" id="UP000315017">
    <property type="component" value="Chromosome"/>
</dbReference>
<evidence type="ECO:0000313" key="2">
    <source>
        <dbReference type="Proteomes" id="UP000315017"/>
    </source>
</evidence>
<protein>
    <submittedName>
        <fullName evidence="1">Uncharacterized protein</fullName>
    </submittedName>
</protein>
<name>A0A517YMB6_9BACT</name>